<dbReference type="PANTHER" id="PTHR33431:SF3">
    <property type="entry name" value="ENABLED-LIKE PROTEIN (DUF1635)"/>
    <property type="match status" value="1"/>
</dbReference>
<evidence type="ECO:0000313" key="3">
    <source>
        <dbReference type="EMBL" id="KAK8936113.1"/>
    </source>
</evidence>
<evidence type="ECO:0000313" key="4">
    <source>
        <dbReference type="Proteomes" id="UP001418222"/>
    </source>
</evidence>
<name>A0AAP0BDL4_9ASPA</name>
<protein>
    <submittedName>
        <fullName evidence="3">Uncharacterized protein</fullName>
    </submittedName>
</protein>
<evidence type="ECO:0000256" key="2">
    <source>
        <dbReference type="SAM" id="MobiDB-lite"/>
    </source>
</evidence>
<accession>A0AAP0BDL4</accession>
<keyword evidence="4" id="KW-1185">Reference proteome</keyword>
<comment type="caution">
    <text evidence="3">The sequence shown here is derived from an EMBL/GenBank/DDBJ whole genome shotgun (WGS) entry which is preliminary data.</text>
</comment>
<dbReference type="EMBL" id="JBBWWQ010000011">
    <property type="protein sequence ID" value="KAK8936113.1"/>
    <property type="molecule type" value="Genomic_DNA"/>
</dbReference>
<feature type="compositionally biased region" description="Low complexity" evidence="2">
    <location>
        <begin position="96"/>
        <end position="111"/>
    </location>
</feature>
<dbReference type="PANTHER" id="PTHR33431">
    <property type="entry name" value="ENABLED-LIKE PROTEIN (DUF1635)"/>
    <property type="match status" value="1"/>
</dbReference>
<dbReference type="AlphaFoldDB" id="A0AAP0BDL4"/>
<dbReference type="Proteomes" id="UP001418222">
    <property type="component" value="Unassembled WGS sequence"/>
</dbReference>
<feature type="coiled-coil region" evidence="1">
    <location>
        <begin position="45"/>
        <end position="79"/>
    </location>
</feature>
<evidence type="ECO:0000256" key="1">
    <source>
        <dbReference type="SAM" id="Coils"/>
    </source>
</evidence>
<dbReference type="Pfam" id="PF07795">
    <property type="entry name" value="DUF1635"/>
    <property type="match status" value="1"/>
</dbReference>
<feature type="region of interest" description="Disordered" evidence="2">
    <location>
        <begin position="1"/>
        <end position="28"/>
    </location>
</feature>
<feature type="region of interest" description="Disordered" evidence="2">
    <location>
        <begin position="95"/>
        <end position="116"/>
    </location>
</feature>
<organism evidence="3 4">
    <name type="scientific">Platanthera zijinensis</name>
    <dbReference type="NCBI Taxonomy" id="2320716"/>
    <lineage>
        <taxon>Eukaryota</taxon>
        <taxon>Viridiplantae</taxon>
        <taxon>Streptophyta</taxon>
        <taxon>Embryophyta</taxon>
        <taxon>Tracheophyta</taxon>
        <taxon>Spermatophyta</taxon>
        <taxon>Magnoliopsida</taxon>
        <taxon>Liliopsida</taxon>
        <taxon>Asparagales</taxon>
        <taxon>Orchidaceae</taxon>
        <taxon>Orchidoideae</taxon>
        <taxon>Orchideae</taxon>
        <taxon>Orchidinae</taxon>
        <taxon>Platanthera</taxon>
    </lineage>
</organism>
<gene>
    <name evidence="3" type="ORF">KSP39_PZI013258</name>
</gene>
<keyword evidence="1" id="KW-0175">Coiled coil</keyword>
<proteinExistence type="predicted"/>
<dbReference type="InterPro" id="IPR012862">
    <property type="entry name" value="DUF1635"/>
</dbReference>
<reference evidence="3 4" key="1">
    <citation type="journal article" date="2022" name="Nat. Plants">
        <title>Genomes of leafy and leafless Platanthera orchids illuminate the evolution of mycoheterotrophy.</title>
        <authorList>
            <person name="Li M.H."/>
            <person name="Liu K.W."/>
            <person name="Li Z."/>
            <person name="Lu H.C."/>
            <person name="Ye Q.L."/>
            <person name="Zhang D."/>
            <person name="Wang J.Y."/>
            <person name="Li Y.F."/>
            <person name="Zhong Z.M."/>
            <person name="Liu X."/>
            <person name="Yu X."/>
            <person name="Liu D.K."/>
            <person name="Tu X.D."/>
            <person name="Liu B."/>
            <person name="Hao Y."/>
            <person name="Liao X.Y."/>
            <person name="Jiang Y.T."/>
            <person name="Sun W.H."/>
            <person name="Chen J."/>
            <person name="Chen Y.Q."/>
            <person name="Ai Y."/>
            <person name="Zhai J.W."/>
            <person name="Wu S.S."/>
            <person name="Zhou Z."/>
            <person name="Hsiao Y.Y."/>
            <person name="Wu W.L."/>
            <person name="Chen Y.Y."/>
            <person name="Lin Y.F."/>
            <person name="Hsu J.L."/>
            <person name="Li C.Y."/>
            <person name="Wang Z.W."/>
            <person name="Zhao X."/>
            <person name="Zhong W.Y."/>
            <person name="Ma X.K."/>
            <person name="Ma L."/>
            <person name="Huang J."/>
            <person name="Chen G.Z."/>
            <person name="Huang M.Z."/>
            <person name="Huang L."/>
            <person name="Peng D.H."/>
            <person name="Luo Y.B."/>
            <person name="Zou S.Q."/>
            <person name="Chen S.P."/>
            <person name="Lan S."/>
            <person name="Tsai W.C."/>
            <person name="Van de Peer Y."/>
            <person name="Liu Z.J."/>
        </authorList>
    </citation>
    <scope>NUCLEOTIDE SEQUENCE [LARGE SCALE GENOMIC DNA]</scope>
    <source>
        <strain evidence="3">Lor287</strain>
    </source>
</reference>
<sequence>MDRHFPPTSPILWPSFGPPPNATSATADADDSYAVELRQALLRVKLELESTRYFAQEELRRLESNAGELTHLLNIATRERDEARLQDHSLLLLVNPRRSPAPAPASSSSSEESSRYTCGAAVTEEELEVAAMSRVLPENGRFLEAVMGAGPLLQNLMLAGKLPEWRHPPPAMTSMEIPPVLLNYGNRRSGRGLLSPESSSELKGKATF</sequence>